<name>A0A8K0SHG5_9HYPO</name>
<proteinExistence type="predicted"/>
<keyword evidence="4" id="KW-1185">Reference proteome</keyword>
<organism evidence="3 4">
    <name type="scientific">Stachybotrys elegans</name>
    <dbReference type="NCBI Taxonomy" id="80388"/>
    <lineage>
        <taxon>Eukaryota</taxon>
        <taxon>Fungi</taxon>
        <taxon>Dikarya</taxon>
        <taxon>Ascomycota</taxon>
        <taxon>Pezizomycotina</taxon>
        <taxon>Sordariomycetes</taxon>
        <taxon>Hypocreomycetidae</taxon>
        <taxon>Hypocreales</taxon>
        <taxon>Stachybotryaceae</taxon>
        <taxon>Stachybotrys</taxon>
    </lineage>
</organism>
<feature type="region of interest" description="Disordered" evidence="1">
    <location>
        <begin position="58"/>
        <end position="94"/>
    </location>
</feature>
<evidence type="ECO:0000313" key="3">
    <source>
        <dbReference type="EMBL" id="KAH7303985.1"/>
    </source>
</evidence>
<dbReference type="AlphaFoldDB" id="A0A8K0SHG5"/>
<keyword evidence="2" id="KW-1133">Transmembrane helix</keyword>
<evidence type="ECO:0000256" key="1">
    <source>
        <dbReference type="SAM" id="MobiDB-lite"/>
    </source>
</evidence>
<dbReference type="EMBL" id="JAGPNK010000027">
    <property type="protein sequence ID" value="KAH7303985.1"/>
    <property type="molecule type" value="Genomic_DNA"/>
</dbReference>
<comment type="caution">
    <text evidence="3">The sequence shown here is derived from an EMBL/GenBank/DDBJ whole genome shotgun (WGS) entry which is preliminary data.</text>
</comment>
<reference evidence="3" key="1">
    <citation type="journal article" date="2021" name="Nat. Commun.">
        <title>Genetic determinants of endophytism in the Arabidopsis root mycobiome.</title>
        <authorList>
            <person name="Mesny F."/>
            <person name="Miyauchi S."/>
            <person name="Thiergart T."/>
            <person name="Pickel B."/>
            <person name="Atanasova L."/>
            <person name="Karlsson M."/>
            <person name="Huettel B."/>
            <person name="Barry K.W."/>
            <person name="Haridas S."/>
            <person name="Chen C."/>
            <person name="Bauer D."/>
            <person name="Andreopoulos W."/>
            <person name="Pangilinan J."/>
            <person name="LaButti K."/>
            <person name="Riley R."/>
            <person name="Lipzen A."/>
            <person name="Clum A."/>
            <person name="Drula E."/>
            <person name="Henrissat B."/>
            <person name="Kohler A."/>
            <person name="Grigoriev I.V."/>
            <person name="Martin F.M."/>
            <person name="Hacquard S."/>
        </authorList>
    </citation>
    <scope>NUCLEOTIDE SEQUENCE</scope>
    <source>
        <strain evidence="3">MPI-CAGE-CH-0235</strain>
    </source>
</reference>
<accession>A0A8K0SHG5</accession>
<keyword evidence="2" id="KW-0812">Transmembrane</keyword>
<gene>
    <name evidence="3" type="ORF">B0I35DRAFT_484853</name>
</gene>
<feature type="region of interest" description="Disordered" evidence="1">
    <location>
        <begin position="1"/>
        <end position="33"/>
    </location>
</feature>
<feature type="compositionally biased region" description="Basic and acidic residues" evidence="1">
    <location>
        <begin position="84"/>
        <end position="94"/>
    </location>
</feature>
<sequence length="162" mass="18312">MPSMEHQKPFTYDDSPEVVLPDSSPQVASPYQAEHSMRFEAANGKYLLGNEERDLSDQYPQVRSLAVDPSKHELSSTKYTDPPSAEKQDKEKQAGGRILGIKRKSFIIMTIVLLVVIAVHNIGADREYFREPPGSYKYQLPGSDNHRITNILNTKPLRDVLK</sequence>
<dbReference type="Proteomes" id="UP000813444">
    <property type="component" value="Unassembled WGS sequence"/>
</dbReference>
<keyword evidence="2" id="KW-0472">Membrane</keyword>
<evidence type="ECO:0000256" key="2">
    <source>
        <dbReference type="SAM" id="Phobius"/>
    </source>
</evidence>
<protein>
    <submittedName>
        <fullName evidence="3">Uncharacterized protein</fullName>
    </submittedName>
</protein>
<feature type="transmembrane region" description="Helical" evidence="2">
    <location>
        <begin position="106"/>
        <end position="123"/>
    </location>
</feature>
<evidence type="ECO:0000313" key="4">
    <source>
        <dbReference type="Proteomes" id="UP000813444"/>
    </source>
</evidence>
<dbReference type="OrthoDB" id="5226655at2759"/>